<evidence type="ECO:0000313" key="2">
    <source>
        <dbReference type="Proteomes" id="UP000574390"/>
    </source>
</evidence>
<organism evidence="1 2">
    <name type="scientific">Perkinsus olseni</name>
    <name type="common">Perkinsus atlanticus</name>
    <dbReference type="NCBI Taxonomy" id="32597"/>
    <lineage>
        <taxon>Eukaryota</taxon>
        <taxon>Sar</taxon>
        <taxon>Alveolata</taxon>
        <taxon>Perkinsozoa</taxon>
        <taxon>Perkinsea</taxon>
        <taxon>Perkinsida</taxon>
        <taxon>Perkinsidae</taxon>
        <taxon>Perkinsus</taxon>
    </lineage>
</organism>
<reference evidence="1 2" key="1">
    <citation type="submission" date="2020-04" db="EMBL/GenBank/DDBJ databases">
        <title>Perkinsus olseni comparative genomics.</title>
        <authorList>
            <person name="Bogema D.R."/>
        </authorList>
    </citation>
    <scope>NUCLEOTIDE SEQUENCE [LARGE SCALE GENOMIC DNA]</scope>
    <source>
        <strain evidence="1">ATCC PRA-205</strain>
    </source>
</reference>
<protein>
    <submittedName>
        <fullName evidence="1">Uncharacterized protein</fullName>
    </submittedName>
</protein>
<name>A0A7J6S731_PEROL</name>
<dbReference type="Gene3D" id="1.20.120.1750">
    <property type="match status" value="1"/>
</dbReference>
<gene>
    <name evidence="1" type="ORF">FOZ62_022392</name>
</gene>
<proteinExistence type="predicted"/>
<dbReference type="Proteomes" id="UP000574390">
    <property type="component" value="Unassembled WGS sequence"/>
</dbReference>
<feature type="non-terminal residue" evidence="1">
    <location>
        <position position="1"/>
    </location>
</feature>
<accession>A0A7J6S731</accession>
<dbReference type="AlphaFoldDB" id="A0A7J6S731"/>
<dbReference type="EMBL" id="JABANM010016874">
    <property type="protein sequence ID" value="KAF4728738.1"/>
    <property type="molecule type" value="Genomic_DNA"/>
</dbReference>
<evidence type="ECO:0000313" key="1">
    <source>
        <dbReference type="EMBL" id="KAF4728738.1"/>
    </source>
</evidence>
<comment type="caution">
    <text evidence="1">The sequence shown here is derived from an EMBL/GenBank/DDBJ whole genome shotgun (WGS) entry which is preliminary data.</text>
</comment>
<sequence>MFHYERYINHDRAANLAREVIASGKLDDMREILHDRDDIDVSELGFITSALQQVVECRRVLKWTYVYGYYLIKEDDGPGSDSERDLRRR</sequence>